<evidence type="ECO:0000313" key="2">
    <source>
        <dbReference type="Proteomes" id="UP001056120"/>
    </source>
</evidence>
<dbReference type="EMBL" id="CM042018">
    <property type="protein sequence ID" value="KAI3827369.1"/>
    <property type="molecule type" value="Genomic_DNA"/>
</dbReference>
<accession>A0ACB9K524</accession>
<reference evidence="1 2" key="2">
    <citation type="journal article" date="2022" name="Mol. Ecol. Resour.">
        <title>The genomes of chicory, endive, great burdock and yacon provide insights into Asteraceae paleo-polyploidization history and plant inulin production.</title>
        <authorList>
            <person name="Fan W."/>
            <person name="Wang S."/>
            <person name="Wang H."/>
            <person name="Wang A."/>
            <person name="Jiang F."/>
            <person name="Liu H."/>
            <person name="Zhao H."/>
            <person name="Xu D."/>
            <person name="Zhang Y."/>
        </authorList>
    </citation>
    <scope>NUCLEOTIDE SEQUENCE [LARGE SCALE GENOMIC DNA]</scope>
    <source>
        <strain evidence="2">cv. Yunnan</strain>
        <tissue evidence="1">Leaves</tissue>
    </source>
</reference>
<protein>
    <submittedName>
        <fullName evidence="1">Uncharacterized protein</fullName>
    </submittedName>
</protein>
<name>A0ACB9K524_9ASTR</name>
<gene>
    <name evidence="1" type="ORF">L1987_01442</name>
</gene>
<evidence type="ECO:0000313" key="1">
    <source>
        <dbReference type="EMBL" id="KAI3827369.1"/>
    </source>
</evidence>
<sequence length="129" mass="14800">MASHAQYDVFLSFRGEDTRHAFTDHLYHALLRVGLCTFRDNDEIDRGQQLKPEIETAIIQSRASIVVLSENYANSIWCLNELWLILEQRRKCGSKGTMDDEWRWKEALREVADLSGMVLSGSLKPEGSI</sequence>
<reference evidence="2" key="1">
    <citation type="journal article" date="2022" name="Mol. Ecol. Resour.">
        <title>The genomes of chicory, endive, great burdock and yacon provide insights into Asteraceae palaeo-polyploidization history and plant inulin production.</title>
        <authorList>
            <person name="Fan W."/>
            <person name="Wang S."/>
            <person name="Wang H."/>
            <person name="Wang A."/>
            <person name="Jiang F."/>
            <person name="Liu H."/>
            <person name="Zhao H."/>
            <person name="Xu D."/>
            <person name="Zhang Y."/>
        </authorList>
    </citation>
    <scope>NUCLEOTIDE SEQUENCE [LARGE SCALE GENOMIC DNA]</scope>
    <source>
        <strain evidence="2">cv. Yunnan</strain>
    </source>
</reference>
<keyword evidence="2" id="KW-1185">Reference proteome</keyword>
<dbReference type="Proteomes" id="UP001056120">
    <property type="component" value="Linkage Group LG01"/>
</dbReference>
<proteinExistence type="predicted"/>
<comment type="caution">
    <text evidence="1">The sequence shown here is derived from an EMBL/GenBank/DDBJ whole genome shotgun (WGS) entry which is preliminary data.</text>
</comment>
<organism evidence="1 2">
    <name type="scientific">Smallanthus sonchifolius</name>
    <dbReference type="NCBI Taxonomy" id="185202"/>
    <lineage>
        <taxon>Eukaryota</taxon>
        <taxon>Viridiplantae</taxon>
        <taxon>Streptophyta</taxon>
        <taxon>Embryophyta</taxon>
        <taxon>Tracheophyta</taxon>
        <taxon>Spermatophyta</taxon>
        <taxon>Magnoliopsida</taxon>
        <taxon>eudicotyledons</taxon>
        <taxon>Gunneridae</taxon>
        <taxon>Pentapetalae</taxon>
        <taxon>asterids</taxon>
        <taxon>campanulids</taxon>
        <taxon>Asterales</taxon>
        <taxon>Asteraceae</taxon>
        <taxon>Asteroideae</taxon>
        <taxon>Heliantheae alliance</taxon>
        <taxon>Millerieae</taxon>
        <taxon>Smallanthus</taxon>
    </lineage>
</organism>